<feature type="compositionally biased region" description="Acidic residues" evidence="6">
    <location>
        <begin position="36"/>
        <end position="48"/>
    </location>
</feature>
<evidence type="ECO:0000256" key="5">
    <source>
        <dbReference type="ARBA" id="ARBA00023242"/>
    </source>
</evidence>
<dbReference type="Proteomes" id="UP001172155">
    <property type="component" value="Unassembled WGS sequence"/>
</dbReference>
<dbReference type="PANTHER" id="PTHR13028">
    <property type="entry name" value="RRNA PROCESSING PROTEIN EBNA1-BINDING PROTEIN-RELATED"/>
    <property type="match status" value="1"/>
</dbReference>
<gene>
    <name evidence="7" type="ORF">B0T18DRAFT_317576</name>
</gene>
<evidence type="ECO:0000256" key="6">
    <source>
        <dbReference type="SAM" id="MobiDB-lite"/>
    </source>
</evidence>
<keyword evidence="8" id="KW-1185">Reference proteome</keyword>
<comment type="subcellular location">
    <subcellularLocation>
        <location evidence="1">Nucleus</location>
        <location evidence="1">Nucleolus</location>
    </subcellularLocation>
</comment>
<evidence type="ECO:0000256" key="1">
    <source>
        <dbReference type="ARBA" id="ARBA00004604"/>
    </source>
</evidence>
<dbReference type="Pfam" id="PF05890">
    <property type="entry name" value="Ebp2"/>
    <property type="match status" value="1"/>
</dbReference>
<dbReference type="PANTHER" id="PTHR13028:SF0">
    <property type="entry name" value="RRNA-PROCESSING PROTEIN EBP2-RELATED"/>
    <property type="match status" value="1"/>
</dbReference>
<feature type="compositionally biased region" description="Basic residues" evidence="6">
    <location>
        <begin position="21"/>
        <end position="31"/>
    </location>
</feature>
<evidence type="ECO:0000256" key="2">
    <source>
        <dbReference type="ARBA" id="ARBA00007336"/>
    </source>
</evidence>
<dbReference type="GO" id="GO:0042273">
    <property type="term" value="P:ribosomal large subunit biogenesis"/>
    <property type="evidence" value="ECO:0007669"/>
    <property type="project" value="TreeGrafter"/>
</dbReference>
<proteinExistence type="inferred from homology"/>
<dbReference type="InterPro" id="IPR008610">
    <property type="entry name" value="Ebp2"/>
</dbReference>
<organism evidence="7 8">
    <name type="scientific">Schizothecium vesticola</name>
    <dbReference type="NCBI Taxonomy" id="314040"/>
    <lineage>
        <taxon>Eukaryota</taxon>
        <taxon>Fungi</taxon>
        <taxon>Dikarya</taxon>
        <taxon>Ascomycota</taxon>
        <taxon>Pezizomycotina</taxon>
        <taxon>Sordariomycetes</taxon>
        <taxon>Sordariomycetidae</taxon>
        <taxon>Sordariales</taxon>
        <taxon>Schizotheciaceae</taxon>
        <taxon>Schizothecium</taxon>
    </lineage>
</organism>
<keyword evidence="3" id="KW-0690">Ribosome biogenesis</keyword>
<feature type="compositionally biased region" description="Basic residues" evidence="6">
    <location>
        <begin position="367"/>
        <end position="387"/>
    </location>
</feature>
<comment type="caution">
    <text evidence="7">The sequence shown here is derived from an EMBL/GenBank/DDBJ whole genome shotgun (WGS) entry which is preliminary data.</text>
</comment>
<dbReference type="AlphaFoldDB" id="A0AA40F796"/>
<dbReference type="EMBL" id="JAUKUD010000002">
    <property type="protein sequence ID" value="KAK0752272.1"/>
    <property type="molecule type" value="Genomic_DNA"/>
</dbReference>
<feature type="region of interest" description="Disordered" evidence="6">
    <location>
        <begin position="289"/>
        <end position="387"/>
    </location>
</feature>
<sequence length="387" mass="42530">MLFPENDDEWEDESDDEAAKKFSKKGKKSKKAVAIADEDDESDSDSDSEGGGGFGLDLARLDESDSDSEIEEPENDEEDDEEEEEEEEEDIDIDDISINGSDEDEIRATMRVRETINNKDGLLAALKRIALDTSPSVPFVFHQSVVSSKPTADAIPSIDDDLVRELAFMNQALEAARFARTQLRKEGVPFTRPTDYFAETVRSDEIMDKVKAKLIEEATSKKASAEARKLRDLKKFGKQVQVAKQQERAKEKKATLEKISLLKKKRKDGASSALGAHEADDLFDVAVEKELKGNSSGKKRSFSAGEGGDRGDRNNKRQKKDSKYGFGGKKRHVKENDKTSAGDISGFSARGMKSSGPTKTGSGPGRGAKKPFKAPRLGKSRRKAGGK</sequence>
<protein>
    <submittedName>
        <fullName evidence="7">Eukaryotic rRNA processing protein EBP2-domain-containing protein</fullName>
    </submittedName>
</protein>
<keyword evidence="5" id="KW-0539">Nucleus</keyword>
<evidence type="ECO:0000256" key="4">
    <source>
        <dbReference type="ARBA" id="ARBA00023054"/>
    </source>
</evidence>
<feature type="compositionally biased region" description="Acidic residues" evidence="6">
    <location>
        <begin position="64"/>
        <end position="105"/>
    </location>
</feature>
<evidence type="ECO:0000313" key="8">
    <source>
        <dbReference type="Proteomes" id="UP001172155"/>
    </source>
</evidence>
<reference evidence="7" key="1">
    <citation type="submission" date="2023-06" db="EMBL/GenBank/DDBJ databases">
        <title>Genome-scale phylogeny and comparative genomics of the fungal order Sordariales.</title>
        <authorList>
            <consortium name="Lawrence Berkeley National Laboratory"/>
            <person name="Hensen N."/>
            <person name="Bonometti L."/>
            <person name="Westerberg I."/>
            <person name="Brannstrom I.O."/>
            <person name="Guillou S."/>
            <person name="Cros-Aarteil S."/>
            <person name="Calhoun S."/>
            <person name="Haridas S."/>
            <person name="Kuo A."/>
            <person name="Mondo S."/>
            <person name="Pangilinan J."/>
            <person name="Riley R."/>
            <person name="LaButti K."/>
            <person name="Andreopoulos B."/>
            <person name="Lipzen A."/>
            <person name="Chen C."/>
            <person name="Yanf M."/>
            <person name="Daum C."/>
            <person name="Ng V."/>
            <person name="Clum A."/>
            <person name="Steindorff A."/>
            <person name="Ohm R."/>
            <person name="Martin F."/>
            <person name="Silar P."/>
            <person name="Natvig D."/>
            <person name="Lalanne C."/>
            <person name="Gautier V."/>
            <person name="Ament-velasquez S.L."/>
            <person name="Kruys A."/>
            <person name="Hutchinson M.I."/>
            <person name="Powell A.J."/>
            <person name="Barry K."/>
            <person name="Miller A.N."/>
            <person name="Grigoriev I.V."/>
            <person name="Debuchy R."/>
            <person name="Gladieux P."/>
            <person name="Thoren M.H."/>
            <person name="Johannesson H."/>
        </authorList>
    </citation>
    <scope>NUCLEOTIDE SEQUENCE</scope>
    <source>
        <strain evidence="7">SMH3187-1</strain>
    </source>
</reference>
<accession>A0AA40F796</accession>
<name>A0AA40F796_9PEZI</name>
<dbReference type="GO" id="GO:0005730">
    <property type="term" value="C:nucleolus"/>
    <property type="evidence" value="ECO:0007669"/>
    <property type="project" value="UniProtKB-SubCell"/>
</dbReference>
<evidence type="ECO:0000256" key="3">
    <source>
        <dbReference type="ARBA" id="ARBA00022517"/>
    </source>
</evidence>
<evidence type="ECO:0000313" key="7">
    <source>
        <dbReference type="EMBL" id="KAK0752272.1"/>
    </source>
</evidence>
<keyword evidence="4" id="KW-0175">Coiled coil</keyword>
<feature type="compositionally biased region" description="Acidic residues" evidence="6">
    <location>
        <begin position="1"/>
        <end position="16"/>
    </location>
</feature>
<feature type="region of interest" description="Disordered" evidence="6">
    <location>
        <begin position="1"/>
        <end position="105"/>
    </location>
</feature>
<dbReference type="GO" id="GO:0006364">
    <property type="term" value="P:rRNA processing"/>
    <property type="evidence" value="ECO:0007669"/>
    <property type="project" value="TreeGrafter"/>
</dbReference>
<dbReference type="GO" id="GO:0030687">
    <property type="term" value="C:preribosome, large subunit precursor"/>
    <property type="evidence" value="ECO:0007669"/>
    <property type="project" value="TreeGrafter"/>
</dbReference>
<comment type="similarity">
    <text evidence="2">Belongs to the EBP2 family.</text>
</comment>
<dbReference type="GO" id="GO:0034399">
    <property type="term" value="C:nuclear periphery"/>
    <property type="evidence" value="ECO:0007669"/>
    <property type="project" value="TreeGrafter"/>
</dbReference>